<dbReference type="NCBIfam" id="NF033504">
    <property type="entry name" value="Ni_dep_LarA"/>
    <property type="match status" value="1"/>
</dbReference>
<dbReference type="PANTHER" id="PTHR33171:SF17">
    <property type="entry name" value="LARA-LIKE N-TERMINAL DOMAIN-CONTAINING PROTEIN"/>
    <property type="match status" value="1"/>
</dbReference>
<dbReference type="InterPro" id="IPR048068">
    <property type="entry name" value="LarA-like"/>
</dbReference>
<accession>A0A1I4MRY6</accession>
<dbReference type="InterPro" id="IPR048520">
    <property type="entry name" value="LarA_C"/>
</dbReference>
<proteinExistence type="predicted"/>
<dbReference type="Gene3D" id="3.40.50.11440">
    <property type="match status" value="1"/>
</dbReference>
<evidence type="ECO:0000313" key="3">
    <source>
        <dbReference type="EMBL" id="SFM05816.1"/>
    </source>
</evidence>
<sequence>MERIFKFKYGLNSIDLKLPQSKLIKEIKGRQDHKNDLISLTKNALENPIESPKLSQIVKQGEKVTIVISDITRGWQKSNLFLPFIIGELEEAGIELADITILAAVGSHRFHSEAEKQTLIGEKYYGKVAFKDHNCHNKDELSYLGKTSFGTPVYFNRLAVESDRLILTGGIVFHDLAGFSGGRKSLLPGIAGYQTITKNHALSLADKRGEGLKKSVDSNHLVDNPVHLDMAEAAALVKVDFIFNVIPDGRGGIAAAVAGDLIAAHQSGCEITSRLFGIKMRQKAELVFASCGGYPKDINLYQASKALVNAAQLVQKGGYLILFAECKEGIGHPEVEDIIQNYNDNLAREDFLRRDFTISRYTGYLITTAIAEIKLILFSNIERKILSNTEIEVIRTKADLNKILTNRFKELPDFYSLPDAANTLPIFED</sequence>
<feature type="domain" description="Lactate racemase C-terminal" evidence="2">
    <location>
        <begin position="282"/>
        <end position="347"/>
    </location>
</feature>
<name>A0A1I4MRY6_9FIRM</name>
<dbReference type="Gene3D" id="3.90.226.30">
    <property type="match status" value="1"/>
</dbReference>
<reference evidence="3 4" key="1">
    <citation type="submission" date="2016-10" db="EMBL/GenBank/DDBJ databases">
        <authorList>
            <person name="de Groot N.N."/>
        </authorList>
    </citation>
    <scope>NUCLEOTIDE SEQUENCE [LARGE SCALE GENOMIC DNA]</scope>
    <source>
        <strain evidence="3 4">ATCC 51327</strain>
    </source>
</reference>
<feature type="domain" description="LarA-like N-terminal" evidence="1">
    <location>
        <begin position="9"/>
        <end position="207"/>
    </location>
</feature>
<keyword evidence="4" id="KW-1185">Reference proteome</keyword>
<organism evidence="3 4">
    <name type="scientific">Halanaerobium salsuginis</name>
    <dbReference type="NCBI Taxonomy" id="29563"/>
    <lineage>
        <taxon>Bacteria</taxon>
        <taxon>Bacillati</taxon>
        <taxon>Bacillota</taxon>
        <taxon>Clostridia</taxon>
        <taxon>Halanaerobiales</taxon>
        <taxon>Halanaerobiaceae</taxon>
        <taxon>Halanaerobium</taxon>
    </lineage>
</organism>
<dbReference type="Pfam" id="PF09861">
    <property type="entry name" value="Lar_N"/>
    <property type="match status" value="1"/>
</dbReference>
<dbReference type="OrthoDB" id="9770545at2"/>
<dbReference type="Proteomes" id="UP000199006">
    <property type="component" value="Unassembled WGS sequence"/>
</dbReference>
<dbReference type="RefSeq" id="WP_089862677.1">
    <property type="nucleotide sequence ID" value="NZ_FOTI01000058.1"/>
</dbReference>
<evidence type="ECO:0000259" key="1">
    <source>
        <dbReference type="Pfam" id="PF09861"/>
    </source>
</evidence>
<dbReference type="InterPro" id="IPR047926">
    <property type="entry name" value="Ni_dep_LarA"/>
</dbReference>
<dbReference type="EMBL" id="FOTI01000058">
    <property type="protein sequence ID" value="SFM05816.1"/>
    <property type="molecule type" value="Genomic_DNA"/>
</dbReference>
<gene>
    <name evidence="3" type="ORF">SAMN02983006_02688</name>
</gene>
<dbReference type="InterPro" id="IPR018657">
    <property type="entry name" value="LarA-like_N"/>
</dbReference>
<protein>
    <submittedName>
        <fullName evidence="3">Uncharacterized protein</fullName>
    </submittedName>
</protein>
<dbReference type="InterPro" id="IPR043166">
    <property type="entry name" value="LarA-like_C"/>
</dbReference>
<dbReference type="Pfam" id="PF21113">
    <property type="entry name" value="LarA_C"/>
    <property type="match status" value="1"/>
</dbReference>
<dbReference type="GO" id="GO:0050043">
    <property type="term" value="F:lactate racemase activity"/>
    <property type="evidence" value="ECO:0007669"/>
    <property type="project" value="InterPro"/>
</dbReference>
<evidence type="ECO:0000313" key="4">
    <source>
        <dbReference type="Proteomes" id="UP000199006"/>
    </source>
</evidence>
<dbReference type="STRING" id="29563.SAMN02983006_02688"/>
<dbReference type="PANTHER" id="PTHR33171">
    <property type="entry name" value="LAR_N DOMAIN-CONTAINING PROTEIN"/>
    <property type="match status" value="1"/>
</dbReference>
<evidence type="ECO:0000259" key="2">
    <source>
        <dbReference type="Pfam" id="PF21113"/>
    </source>
</evidence>
<dbReference type="AlphaFoldDB" id="A0A1I4MRY6"/>